<feature type="transmembrane region" description="Helical" evidence="7">
    <location>
        <begin position="216"/>
        <end position="236"/>
    </location>
</feature>
<evidence type="ECO:0000256" key="6">
    <source>
        <dbReference type="SAM" id="MobiDB-lite"/>
    </source>
</evidence>
<gene>
    <name evidence="8" type="ORF">Plo01_43410</name>
</gene>
<evidence type="ECO:0000256" key="3">
    <source>
        <dbReference type="ARBA" id="ARBA00022692"/>
    </source>
</evidence>
<feature type="transmembrane region" description="Helical" evidence="7">
    <location>
        <begin position="330"/>
        <end position="349"/>
    </location>
</feature>
<dbReference type="Proteomes" id="UP000616724">
    <property type="component" value="Unassembled WGS sequence"/>
</dbReference>
<feature type="transmembrane region" description="Helical" evidence="7">
    <location>
        <begin position="398"/>
        <end position="421"/>
    </location>
</feature>
<keyword evidence="4 7" id="KW-1133">Transmembrane helix</keyword>
<feature type="transmembrane region" description="Helical" evidence="7">
    <location>
        <begin position="433"/>
        <end position="453"/>
    </location>
</feature>
<feature type="transmembrane region" description="Helical" evidence="7">
    <location>
        <begin position="355"/>
        <end position="377"/>
    </location>
</feature>
<sequence>MTDASADVGGDKDMSELDERTIGDPVFTGAVPSPAAGAVSGPGTGVGAGMGRSAGAGPISTAGPGSAAGPDSGTGPDAGRAPGARPRTAPAPVGRVRGLWRRLLLDLSNPLFRNGYALMANTAITAVLGMGYWWLAAQLYDPADFGRGQAVITAMRLFASLTALGFVGALAKFIPLAGRRTPGLIVRAYVIAGATGVTAAVGFLVTLPWWGPTYAALGGLGPGLFFLASVLVWSVFTLQDVTLAGLRKATWVPVNSLGYGMVKMAMLIGLAYTLPGDGIFVSWIIPAAMALIPINIFIFGKVVPRHVRKTDTGAPPPRLPEIGRFLAGDYPGTLSILAIVYLIPVLIAAQVDEVAFGYFSMAHTLGCLIELLAMNMATSLTVEGSFDRDALAANSRRALRRAFMIIVPIVGVTIVAGPLILRVFGSDFADRGTLLLQLMALAVLPRVLIEIYLSGLRARGQARRLALVQVGLAALVLVSTLLLFPHLGMNAVGYGLLLSELLLAALIFSDLRKMLKYGKTSQSTITPGAR</sequence>
<organism evidence="8 9">
    <name type="scientific">Planobispora longispora</name>
    <dbReference type="NCBI Taxonomy" id="28887"/>
    <lineage>
        <taxon>Bacteria</taxon>
        <taxon>Bacillati</taxon>
        <taxon>Actinomycetota</taxon>
        <taxon>Actinomycetes</taxon>
        <taxon>Streptosporangiales</taxon>
        <taxon>Streptosporangiaceae</taxon>
        <taxon>Planobispora</taxon>
    </lineage>
</organism>
<evidence type="ECO:0000256" key="5">
    <source>
        <dbReference type="ARBA" id="ARBA00023136"/>
    </source>
</evidence>
<dbReference type="InterPro" id="IPR050833">
    <property type="entry name" value="Poly_Biosynth_Transport"/>
</dbReference>
<feature type="transmembrane region" description="Helical" evidence="7">
    <location>
        <begin position="116"/>
        <end position="135"/>
    </location>
</feature>
<feature type="transmembrane region" description="Helical" evidence="7">
    <location>
        <begin position="465"/>
        <end position="485"/>
    </location>
</feature>
<dbReference type="PANTHER" id="PTHR30250:SF11">
    <property type="entry name" value="O-ANTIGEN TRANSPORTER-RELATED"/>
    <property type="match status" value="1"/>
</dbReference>
<feature type="compositionally biased region" description="Basic and acidic residues" evidence="6">
    <location>
        <begin position="9"/>
        <end position="22"/>
    </location>
</feature>
<feature type="region of interest" description="Disordered" evidence="6">
    <location>
        <begin position="1"/>
        <end position="92"/>
    </location>
</feature>
<keyword evidence="3 7" id="KW-0812">Transmembrane</keyword>
<comment type="subcellular location">
    <subcellularLocation>
        <location evidence="1">Cell membrane</location>
        <topology evidence="1">Multi-pass membrane protein</topology>
    </subcellularLocation>
</comment>
<name>A0A8J3W6K3_9ACTN</name>
<keyword evidence="5 7" id="KW-0472">Membrane</keyword>
<evidence type="ECO:0000256" key="4">
    <source>
        <dbReference type="ARBA" id="ARBA00022989"/>
    </source>
</evidence>
<evidence type="ECO:0000256" key="7">
    <source>
        <dbReference type="SAM" id="Phobius"/>
    </source>
</evidence>
<evidence type="ECO:0000256" key="1">
    <source>
        <dbReference type="ARBA" id="ARBA00004651"/>
    </source>
</evidence>
<feature type="transmembrane region" description="Helical" evidence="7">
    <location>
        <begin position="186"/>
        <end position="210"/>
    </location>
</feature>
<dbReference type="AlphaFoldDB" id="A0A8J3W6K3"/>
<dbReference type="GO" id="GO:0005886">
    <property type="term" value="C:plasma membrane"/>
    <property type="evidence" value="ECO:0007669"/>
    <property type="project" value="UniProtKB-SubCell"/>
</dbReference>
<proteinExistence type="predicted"/>
<feature type="transmembrane region" description="Helical" evidence="7">
    <location>
        <begin position="491"/>
        <end position="509"/>
    </location>
</feature>
<protein>
    <recommendedName>
        <fullName evidence="10">Membrane protein involved in the export of O-antigen and teichoic acid</fullName>
    </recommendedName>
</protein>
<dbReference type="PANTHER" id="PTHR30250">
    <property type="entry name" value="PST FAMILY PREDICTED COLANIC ACID TRANSPORTER"/>
    <property type="match status" value="1"/>
</dbReference>
<comment type="caution">
    <text evidence="8">The sequence shown here is derived from an EMBL/GenBank/DDBJ whole genome shotgun (WGS) entry which is preliminary data.</text>
</comment>
<evidence type="ECO:0000256" key="2">
    <source>
        <dbReference type="ARBA" id="ARBA00022475"/>
    </source>
</evidence>
<evidence type="ECO:0000313" key="9">
    <source>
        <dbReference type="Proteomes" id="UP000616724"/>
    </source>
</evidence>
<feature type="compositionally biased region" description="Low complexity" evidence="6">
    <location>
        <begin position="55"/>
        <end position="92"/>
    </location>
</feature>
<feature type="transmembrane region" description="Helical" evidence="7">
    <location>
        <begin position="280"/>
        <end position="299"/>
    </location>
</feature>
<dbReference type="EMBL" id="BOOH01000036">
    <property type="protein sequence ID" value="GIH77912.1"/>
    <property type="molecule type" value="Genomic_DNA"/>
</dbReference>
<feature type="transmembrane region" description="Helical" evidence="7">
    <location>
        <begin position="155"/>
        <end position="174"/>
    </location>
</feature>
<reference evidence="8 9" key="1">
    <citation type="submission" date="2021-01" db="EMBL/GenBank/DDBJ databases">
        <title>Whole genome shotgun sequence of Planobispora longispora NBRC 13918.</title>
        <authorList>
            <person name="Komaki H."/>
            <person name="Tamura T."/>
        </authorList>
    </citation>
    <scope>NUCLEOTIDE SEQUENCE [LARGE SCALE GENOMIC DNA]</scope>
    <source>
        <strain evidence="8 9">NBRC 13918</strain>
    </source>
</reference>
<evidence type="ECO:0000313" key="8">
    <source>
        <dbReference type="EMBL" id="GIH77912.1"/>
    </source>
</evidence>
<evidence type="ECO:0008006" key="10">
    <source>
        <dbReference type="Google" id="ProtNLM"/>
    </source>
</evidence>
<accession>A0A8J3W6K3</accession>
<keyword evidence="9" id="KW-1185">Reference proteome</keyword>
<feature type="compositionally biased region" description="Gly residues" evidence="6">
    <location>
        <begin position="40"/>
        <end position="54"/>
    </location>
</feature>
<keyword evidence="2" id="KW-1003">Cell membrane</keyword>
<feature type="transmembrane region" description="Helical" evidence="7">
    <location>
        <begin position="257"/>
        <end position="274"/>
    </location>
</feature>